<dbReference type="EMBL" id="KU948297">
    <property type="protein sequence ID" value="ANA07186.1"/>
    <property type="molecule type" value="mRNA"/>
</dbReference>
<feature type="chain" id="PRO_5010519048" evidence="7">
    <location>
        <begin position="21"/>
        <end position="135"/>
    </location>
</feature>
<proteinExistence type="evidence at transcript level"/>
<accession>A0A1S5R0T7</accession>
<dbReference type="Pfam" id="PF12115">
    <property type="entry name" value="Salp15"/>
    <property type="match status" value="1"/>
</dbReference>
<evidence type="ECO:0000256" key="7">
    <source>
        <dbReference type="SAM" id="SignalP"/>
    </source>
</evidence>
<protein>
    <submittedName>
        <fullName evidence="8">Secreted salivary protein Salp15</fullName>
    </submittedName>
</protein>
<evidence type="ECO:0000256" key="1">
    <source>
        <dbReference type="ARBA" id="ARBA00004613"/>
    </source>
</evidence>
<comment type="subcellular location">
    <subcellularLocation>
        <location evidence="1">Secreted</location>
    </subcellularLocation>
</comment>
<feature type="region of interest" description="Disordered" evidence="6">
    <location>
        <begin position="25"/>
        <end position="51"/>
    </location>
</feature>
<comment type="similarity">
    <text evidence="5">Belongs to the salp15 family.</text>
</comment>
<organism evidence="8">
    <name type="scientific">Ixodes holocyclus</name>
    <name type="common">Australian paralysis tick</name>
    <dbReference type="NCBI Taxonomy" id="65647"/>
    <lineage>
        <taxon>Eukaryota</taxon>
        <taxon>Metazoa</taxon>
        <taxon>Ecdysozoa</taxon>
        <taxon>Arthropoda</taxon>
        <taxon>Chelicerata</taxon>
        <taxon>Arachnida</taxon>
        <taxon>Acari</taxon>
        <taxon>Parasitiformes</taxon>
        <taxon>Ixodida</taxon>
        <taxon>Ixodoidea</taxon>
        <taxon>Ixodidae</taxon>
        <taxon>Ixodinae</taxon>
        <taxon>Ixodes</taxon>
    </lineage>
</organism>
<sequence>MNVIALLALCCVCCFVGARGEDGGDVSGGKNQEAKPKGGALDKINRPRGMGNPEVATAVTMLLDYCKEQKKSSTKQHLNHDEIFFRNCTFSCYFTAGQNGETHELMTMPKDTPCGPSKAKCDEKGKCPVVVPEGC</sequence>
<dbReference type="InterPro" id="IPR021971">
    <property type="entry name" value="Salp15"/>
</dbReference>
<evidence type="ECO:0000313" key="8">
    <source>
        <dbReference type="EMBL" id="ANA07186.1"/>
    </source>
</evidence>
<keyword evidence="3 7" id="KW-0732">Signal</keyword>
<evidence type="ECO:0000256" key="6">
    <source>
        <dbReference type="SAM" id="MobiDB-lite"/>
    </source>
</evidence>
<evidence type="ECO:0000256" key="2">
    <source>
        <dbReference type="ARBA" id="ARBA00022525"/>
    </source>
</evidence>
<feature type="signal peptide" evidence="7">
    <location>
        <begin position="1"/>
        <end position="20"/>
    </location>
</feature>
<name>A0A1S5R0T7_IXOHO</name>
<evidence type="ECO:0000256" key="3">
    <source>
        <dbReference type="ARBA" id="ARBA00022729"/>
    </source>
</evidence>
<reference evidence="8" key="1">
    <citation type="submission" date="2016-03" db="EMBL/GenBank/DDBJ databases">
        <title>Identification and analysis of Ixodes holocyclus Sal-15 like proteins.</title>
        <authorList>
            <person name="Rodriguez Valle M."/>
            <person name="Booth M."/>
            <person name="Barrero R."/>
            <person name="Lew Tabor A."/>
            <person name="Bellgard M."/>
        </authorList>
    </citation>
    <scope>NUCLEOTIDE SEQUENCE</scope>
</reference>
<dbReference type="AlphaFoldDB" id="A0A1S5R0T7"/>
<evidence type="ECO:0000256" key="4">
    <source>
        <dbReference type="ARBA" id="ARBA00023180"/>
    </source>
</evidence>
<evidence type="ECO:0000256" key="5">
    <source>
        <dbReference type="ARBA" id="ARBA00034321"/>
    </source>
</evidence>
<dbReference type="GO" id="GO:0005576">
    <property type="term" value="C:extracellular region"/>
    <property type="evidence" value="ECO:0007669"/>
    <property type="project" value="UniProtKB-SubCell"/>
</dbReference>
<keyword evidence="4" id="KW-0325">Glycoprotein</keyword>
<keyword evidence="2" id="KW-0964">Secreted</keyword>